<dbReference type="GO" id="GO:0005759">
    <property type="term" value="C:mitochondrial matrix"/>
    <property type="evidence" value="ECO:0007669"/>
    <property type="project" value="InterPro"/>
</dbReference>
<gene>
    <name evidence="5" type="ORF">A6R68_19182</name>
</gene>
<dbReference type="GO" id="GO:0001849">
    <property type="term" value="F:complement component C1q complex binding"/>
    <property type="evidence" value="ECO:0007669"/>
    <property type="project" value="TreeGrafter"/>
</dbReference>
<dbReference type="SUPFAM" id="SSF54529">
    <property type="entry name" value="Mitochondrial glycoprotein MAM33-like"/>
    <property type="match status" value="1"/>
</dbReference>
<dbReference type="GO" id="GO:0003714">
    <property type="term" value="F:transcription corepressor activity"/>
    <property type="evidence" value="ECO:0007669"/>
    <property type="project" value="TreeGrafter"/>
</dbReference>
<feature type="non-terminal residue" evidence="5">
    <location>
        <position position="303"/>
    </location>
</feature>
<accession>A0A1A6HJI6</accession>
<evidence type="ECO:0000256" key="4">
    <source>
        <dbReference type="ARBA" id="ARBA00022517"/>
    </source>
</evidence>
<dbReference type="GO" id="GO:0005886">
    <property type="term" value="C:plasma membrane"/>
    <property type="evidence" value="ECO:0007669"/>
    <property type="project" value="UniProtKB-SubCell"/>
</dbReference>
<keyword evidence="4" id="KW-0690">Ribosome biogenesis</keyword>
<sequence length="303" mass="34361">MKHTPSPVPPPPTSFPKQLHIPRLPFHSLLSFMAKHCKACLACPPLTSFLLFLTSACSRCVPYPGRCSHGPPCRVPAVSLWQQQQLVPWLCLWPFGLLRVLVVQHGASASCRPWHPVHVVEKKRHCGLLAFVEFLTDEIKEEKKIQKHKSLSKISGDWELEVNRTKAKLLGKVTGEKIIVTFNINNSISPTFDGEKRQKAEEEEPELTSTSNFVVEVKKSDGKKVLVLDCHYPDEIGRDEANISFQPRDSEWKDTTQLYTQRRLPGLVLEDSTSVDELVELSTALEHQEYITFLEDLKSFVKS</sequence>
<organism evidence="5 6">
    <name type="scientific">Neotoma lepida</name>
    <name type="common">Desert woodrat</name>
    <dbReference type="NCBI Taxonomy" id="56216"/>
    <lineage>
        <taxon>Eukaryota</taxon>
        <taxon>Metazoa</taxon>
        <taxon>Chordata</taxon>
        <taxon>Craniata</taxon>
        <taxon>Vertebrata</taxon>
        <taxon>Euteleostomi</taxon>
        <taxon>Mammalia</taxon>
        <taxon>Eutheria</taxon>
        <taxon>Euarchontoglires</taxon>
        <taxon>Glires</taxon>
        <taxon>Rodentia</taxon>
        <taxon>Myomorpha</taxon>
        <taxon>Muroidea</taxon>
        <taxon>Cricetidae</taxon>
        <taxon>Neotominae</taxon>
        <taxon>Neotoma</taxon>
    </lineage>
</organism>
<evidence type="ECO:0000256" key="2">
    <source>
        <dbReference type="ARBA" id="ARBA00005457"/>
    </source>
</evidence>
<evidence type="ECO:0000313" key="5">
    <source>
        <dbReference type="EMBL" id="OBS78426.1"/>
    </source>
</evidence>
<evidence type="ECO:0000313" key="6">
    <source>
        <dbReference type="Proteomes" id="UP000092124"/>
    </source>
</evidence>
<reference evidence="5 6" key="1">
    <citation type="submission" date="2016-06" db="EMBL/GenBank/DDBJ databases">
        <title>The Draft Genome Sequence and Annotation of the Desert Woodrat Neotoma lepida.</title>
        <authorList>
            <person name="Campbell M."/>
            <person name="Oakeson K.F."/>
            <person name="Yandell M."/>
            <person name="Halpert J.R."/>
            <person name="Dearing D."/>
        </authorList>
    </citation>
    <scope>NUCLEOTIDE SEQUENCE [LARGE SCALE GENOMIC DNA]</scope>
    <source>
        <strain evidence="5">417</strain>
        <tissue evidence="5">Liver</tissue>
    </source>
</reference>
<dbReference type="STRING" id="56216.A0A1A6HJI6"/>
<comment type="similarity">
    <text evidence="2">Belongs to the MAM33 family.</text>
</comment>
<name>A0A1A6HJI6_NEOLE</name>
<keyword evidence="6" id="KW-1185">Reference proteome</keyword>
<dbReference type="GO" id="GO:0005634">
    <property type="term" value="C:nucleus"/>
    <property type="evidence" value="ECO:0007669"/>
    <property type="project" value="TreeGrafter"/>
</dbReference>
<proteinExistence type="inferred from homology"/>
<dbReference type="EMBL" id="LZPO01027430">
    <property type="protein sequence ID" value="OBS78426.1"/>
    <property type="molecule type" value="Genomic_DNA"/>
</dbReference>
<dbReference type="Gene3D" id="3.10.280.10">
    <property type="entry name" value="Mitochondrial glycoprotein"/>
    <property type="match status" value="1"/>
</dbReference>
<dbReference type="GO" id="GO:0048025">
    <property type="term" value="P:negative regulation of mRNA splicing, via spliceosome"/>
    <property type="evidence" value="ECO:0007669"/>
    <property type="project" value="TreeGrafter"/>
</dbReference>
<dbReference type="PANTHER" id="PTHR10826:SF1">
    <property type="entry name" value="COMPLEMENT COMPONENT 1 Q SUBCOMPONENT-BINDING PROTEIN, MITOCHONDRIAL"/>
    <property type="match status" value="1"/>
</dbReference>
<dbReference type="AlphaFoldDB" id="A0A1A6HJI6"/>
<dbReference type="Pfam" id="PF02330">
    <property type="entry name" value="MAM33"/>
    <property type="match status" value="1"/>
</dbReference>
<dbReference type="InterPro" id="IPR003428">
    <property type="entry name" value="MAM33"/>
</dbReference>
<dbReference type="GO" id="GO:0009986">
    <property type="term" value="C:cell surface"/>
    <property type="evidence" value="ECO:0007669"/>
    <property type="project" value="TreeGrafter"/>
</dbReference>
<evidence type="ECO:0000256" key="3">
    <source>
        <dbReference type="ARBA" id="ARBA00021918"/>
    </source>
</evidence>
<dbReference type="Proteomes" id="UP000092124">
    <property type="component" value="Unassembled WGS sequence"/>
</dbReference>
<dbReference type="GO" id="GO:0042256">
    <property type="term" value="P:cytosolic ribosome assembly"/>
    <property type="evidence" value="ECO:0007669"/>
    <property type="project" value="TreeGrafter"/>
</dbReference>
<comment type="subcellular location">
    <subcellularLocation>
        <location evidence="1">Cell membrane</location>
        <topology evidence="1">Peripheral membrane protein</topology>
        <orientation evidence="1">Extracellular side</orientation>
    </subcellularLocation>
</comment>
<dbReference type="PANTHER" id="PTHR10826">
    <property type="entry name" value="COMPLEMENT COMPONENT 1"/>
    <property type="match status" value="1"/>
</dbReference>
<evidence type="ECO:0000256" key="1">
    <source>
        <dbReference type="ARBA" id="ARBA00004296"/>
    </source>
</evidence>
<dbReference type="GO" id="GO:0030984">
    <property type="term" value="F:kininogen binding"/>
    <property type="evidence" value="ECO:0007669"/>
    <property type="project" value="TreeGrafter"/>
</dbReference>
<comment type="caution">
    <text evidence="5">The sequence shown here is derived from an EMBL/GenBank/DDBJ whole genome shotgun (WGS) entry which is preliminary data.</text>
</comment>
<protein>
    <recommendedName>
        <fullName evidence="3">Complement component 1 Q subcomponent-binding protein, mitochondrial</fullName>
    </recommendedName>
</protein>
<dbReference type="GO" id="GO:0030449">
    <property type="term" value="P:regulation of complement activation"/>
    <property type="evidence" value="ECO:0007669"/>
    <property type="project" value="TreeGrafter"/>
</dbReference>
<dbReference type="OrthoDB" id="278212at2759"/>
<dbReference type="InterPro" id="IPR036561">
    <property type="entry name" value="MAM33_sf"/>
</dbReference>